<dbReference type="RefSeq" id="WP_226611808.1">
    <property type="nucleotide sequence ID" value="NZ_JAJAQI010000039.1"/>
</dbReference>
<evidence type="ECO:0000313" key="1">
    <source>
        <dbReference type="EMBL" id="MCB4824266.1"/>
    </source>
</evidence>
<gene>
    <name evidence="1" type="ORF">LHA35_21275</name>
</gene>
<keyword evidence="2" id="KW-1185">Reference proteome</keyword>
<name>A0A9X1IHH2_9PROT</name>
<reference evidence="1" key="1">
    <citation type="submission" date="2021-10" db="EMBL/GenBank/DDBJ databases">
        <title>Roseicella aerolatum sp. nov., isolated from aerosols of e-waste dismantling site.</title>
        <authorList>
            <person name="Qin T."/>
        </authorList>
    </citation>
    <scope>NUCLEOTIDE SEQUENCE</scope>
    <source>
        <strain evidence="1">GB24</strain>
    </source>
</reference>
<comment type="caution">
    <text evidence="1">The sequence shown here is derived from an EMBL/GenBank/DDBJ whole genome shotgun (WGS) entry which is preliminary data.</text>
</comment>
<dbReference type="Proteomes" id="UP001139311">
    <property type="component" value="Unassembled WGS sequence"/>
</dbReference>
<dbReference type="AlphaFoldDB" id="A0A9X1IHH2"/>
<proteinExistence type="predicted"/>
<sequence length="588" mass="66448">MDGRVTGITLIFPRPGDPDGDQKIPASFLLRYPALEEQFAYALIESCASQSPATRSEFVKCLPRGFYAFLDEAVPAKRRGMFGLSSLTTPVVNQFVTWLERVDPKSGKAVWAPKTRKQHLAPLTRFVEVLRRSRFASDLDPTLHMPRGLWPGAHRQQKPTRIIQRQEFERMYRACVAEVTSAVRAFADGQRLIAANRWRLPVDGTARGAYSDIGTCLSVIDDRFPGVVPTDAGLARVDPALARAVEEIHGSAMVLRRFHPTARDLVPFVLLLTVHYDYNPETILTCEQEDFPRVTVLGRERIGGRALKRRSGRRQMRSHAVTDDIDNSATLLEFVKIWTERLRRVAEPHIATRLFLFTLARGSRAPQAFASRQKSNGDARWIAALNSFCKDYNLRRFTLKQVRHTVHDHAHELFEGDLRMVAAIGGQRSAQVINDHYMSDAARERNLERLSGAQALMLRDRSMRHRADARRERDDGGDPGAATPGWICLDPYSSPMHGEVQGRLCQAYGRCPICPHAQLDTTSPVACARAHDLLARVDEALAAVISEAWLARWAQVRRRLVDYWLPRFPESVLSEARTLDMRRLPPLE</sequence>
<accession>A0A9X1IHH2</accession>
<dbReference type="EMBL" id="JAJAQI010000039">
    <property type="protein sequence ID" value="MCB4824266.1"/>
    <property type="molecule type" value="Genomic_DNA"/>
</dbReference>
<organism evidence="1 2">
    <name type="scientific">Roseicella aerolata</name>
    <dbReference type="NCBI Taxonomy" id="2883479"/>
    <lineage>
        <taxon>Bacteria</taxon>
        <taxon>Pseudomonadati</taxon>
        <taxon>Pseudomonadota</taxon>
        <taxon>Alphaproteobacteria</taxon>
        <taxon>Acetobacterales</taxon>
        <taxon>Roseomonadaceae</taxon>
        <taxon>Roseicella</taxon>
    </lineage>
</organism>
<protein>
    <submittedName>
        <fullName evidence="1">Uncharacterized protein</fullName>
    </submittedName>
</protein>
<evidence type="ECO:0000313" key="2">
    <source>
        <dbReference type="Proteomes" id="UP001139311"/>
    </source>
</evidence>